<name>A0A1G1W9U7_9BACT</name>
<evidence type="ECO:0000313" key="3">
    <source>
        <dbReference type="Proteomes" id="UP000176631"/>
    </source>
</evidence>
<accession>A0A1G1W9U7</accession>
<dbReference type="PANTHER" id="PTHR36851:SF1">
    <property type="entry name" value="GLYCO_TRANS_2-LIKE DOMAIN-CONTAINING PROTEIN"/>
    <property type="match status" value="1"/>
</dbReference>
<feature type="transmembrane region" description="Helical" evidence="1">
    <location>
        <begin position="381"/>
        <end position="400"/>
    </location>
</feature>
<evidence type="ECO:0000256" key="1">
    <source>
        <dbReference type="SAM" id="Phobius"/>
    </source>
</evidence>
<dbReference type="STRING" id="1802593.A2172_01010"/>
<keyword evidence="1" id="KW-0812">Transmembrane</keyword>
<dbReference type="Gene3D" id="3.90.550.10">
    <property type="entry name" value="Spore Coat Polysaccharide Biosynthesis Protein SpsA, Chain A"/>
    <property type="match status" value="1"/>
</dbReference>
<proteinExistence type="predicted"/>
<dbReference type="PANTHER" id="PTHR36851">
    <property type="entry name" value="UNNAMED PRODUCT"/>
    <property type="match status" value="1"/>
</dbReference>
<keyword evidence="1" id="KW-0472">Membrane</keyword>
<feature type="transmembrane region" description="Helical" evidence="1">
    <location>
        <begin position="412"/>
        <end position="437"/>
    </location>
</feature>
<dbReference type="AlphaFoldDB" id="A0A1G1W9U7"/>
<dbReference type="EMBL" id="MHCP01000015">
    <property type="protein sequence ID" value="OGY24107.1"/>
    <property type="molecule type" value="Genomic_DNA"/>
</dbReference>
<protein>
    <submittedName>
        <fullName evidence="2">Uncharacterized protein</fullName>
    </submittedName>
</protein>
<comment type="caution">
    <text evidence="2">The sequence shown here is derived from an EMBL/GenBank/DDBJ whole genome shotgun (WGS) entry which is preliminary data.</text>
</comment>
<dbReference type="Proteomes" id="UP000176631">
    <property type="component" value="Unassembled WGS sequence"/>
</dbReference>
<feature type="transmembrane region" description="Helical" evidence="1">
    <location>
        <begin position="449"/>
        <end position="470"/>
    </location>
</feature>
<gene>
    <name evidence="2" type="ORF">A2172_01010</name>
</gene>
<reference evidence="2 3" key="1">
    <citation type="journal article" date="2016" name="Nat. Commun.">
        <title>Thousands of microbial genomes shed light on interconnected biogeochemical processes in an aquifer system.</title>
        <authorList>
            <person name="Anantharaman K."/>
            <person name="Brown C.T."/>
            <person name="Hug L.A."/>
            <person name="Sharon I."/>
            <person name="Castelle C.J."/>
            <person name="Probst A.J."/>
            <person name="Thomas B.C."/>
            <person name="Singh A."/>
            <person name="Wilkins M.J."/>
            <person name="Karaoz U."/>
            <person name="Brodie E.L."/>
            <person name="Williams K.H."/>
            <person name="Hubbard S.S."/>
            <person name="Banfield J.F."/>
        </authorList>
    </citation>
    <scope>NUCLEOTIDE SEQUENCE [LARGE SCALE GENOMIC DNA]</scope>
</reference>
<feature type="transmembrane region" description="Helical" evidence="1">
    <location>
        <begin position="14"/>
        <end position="33"/>
    </location>
</feature>
<dbReference type="SUPFAM" id="SSF53448">
    <property type="entry name" value="Nucleotide-diphospho-sugar transferases"/>
    <property type="match status" value="1"/>
</dbReference>
<evidence type="ECO:0000313" key="2">
    <source>
        <dbReference type="EMBL" id="OGY24107.1"/>
    </source>
</evidence>
<sequence length="496" mass="57739">MFTKEAREKIFKRVFEIILPVISWGLLTSPFWASFLAPFALAYFIIFFDIYFFYRAALLGINSLRGYIKIQGVARKNWLQKLKDEGLPWEKMRHIVLIPTYKESEEILSRTLAFLAEQEFPAQKISVCIATEKREEASLKKAEGLRKRFGKNFSDFWITQHALLENEVAGKSSNLAFAAREVKKYIESAGYDKDFITVTSCDSDVSIHPKYFSVLTYQFLKNDTPHQKFWQAAILFYNNIWRVPLPIKVVHTIYSINGIAQLLTPGSNFNYSSYSLSWRLLEKADFWDVDVVPEDWHLFFKAFFANNGNVDLESIFLPLYADAAEGQNYWESLKAQYFQNRRWAWGVTDVAYALSHFIRHRREVPLVNFLVRFIRASEQHVLWPVNWWIITLGAAIPPLINPTFRYTSVGFYLPRISSVILTFCAVFFIFVIIVDFLAKPQNSGFKKRLLPLSILQYFLLPVTGFFFSALPGMDAHTRLLLGKRLEYKVTEKIVKN</sequence>
<dbReference type="InterPro" id="IPR029044">
    <property type="entry name" value="Nucleotide-diphossugar_trans"/>
</dbReference>
<keyword evidence="1" id="KW-1133">Transmembrane helix</keyword>
<organism evidence="2 3">
    <name type="scientific">Candidatus Woykebacteria bacterium RBG_13_40_15</name>
    <dbReference type="NCBI Taxonomy" id="1802593"/>
    <lineage>
        <taxon>Bacteria</taxon>
        <taxon>Candidatus Woykeibacteriota</taxon>
    </lineage>
</organism>
<feature type="transmembrane region" description="Helical" evidence="1">
    <location>
        <begin position="39"/>
        <end position="61"/>
    </location>
</feature>